<protein>
    <submittedName>
        <fullName evidence="1">Alpha/beta hydrolase</fullName>
    </submittedName>
</protein>
<dbReference type="RefSeq" id="WP_155040459.1">
    <property type="nucleotide sequence ID" value="NZ_JBHGCD010000011.1"/>
</dbReference>
<evidence type="ECO:0000313" key="2">
    <source>
        <dbReference type="Proteomes" id="UP000449846"/>
    </source>
</evidence>
<dbReference type="PANTHER" id="PTHR36513:SF1">
    <property type="entry name" value="TRANSMEMBRANE PROTEIN"/>
    <property type="match status" value="1"/>
</dbReference>
<keyword evidence="2" id="KW-1185">Reference proteome</keyword>
<dbReference type="EMBL" id="WMIG01000008">
    <property type="protein sequence ID" value="MTH60516.1"/>
    <property type="molecule type" value="Genomic_DNA"/>
</dbReference>
<dbReference type="OrthoDB" id="9797755at2"/>
<organism evidence="1 2">
    <name type="scientific">Paracoccus litorisediminis</name>
    <dbReference type="NCBI Taxonomy" id="2006130"/>
    <lineage>
        <taxon>Bacteria</taxon>
        <taxon>Pseudomonadati</taxon>
        <taxon>Pseudomonadota</taxon>
        <taxon>Alphaproteobacteria</taxon>
        <taxon>Rhodobacterales</taxon>
        <taxon>Paracoccaceae</taxon>
        <taxon>Paracoccus</taxon>
    </lineage>
</organism>
<dbReference type="InterPro" id="IPR029058">
    <property type="entry name" value="AB_hydrolase_fold"/>
</dbReference>
<proteinExistence type="predicted"/>
<comment type="caution">
    <text evidence="1">The sequence shown here is derived from an EMBL/GenBank/DDBJ whole genome shotgun (WGS) entry which is preliminary data.</text>
</comment>
<dbReference type="InterPro" id="IPR014586">
    <property type="entry name" value="UCP033909"/>
</dbReference>
<dbReference type="Gene3D" id="3.40.50.1820">
    <property type="entry name" value="alpha/beta hydrolase"/>
    <property type="match status" value="1"/>
</dbReference>
<dbReference type="AlphaFoldDB" id="A0A844HKX6"/>
<accession>A0A844HKX6</accession>
<dbReference type="GO" id="GO:0016787">
    <property type="term" value="F:hydrolase activity"/>
    <property type="evidence" value="ECO:0007669"/>
    <property type="project" value="UniProtKB-KW"/>
</dbReference>
<dbReference type="InterPro" id="IPR010297">
    <property type="entry name" value="DUF900_hydrolase"/>
</dbReference>
<dbReference type="SUPFAM" id="SSF53474">
    <property type="entry name" value="alpha/beta-Hydrolases"/>
    <property type="match status" value="1"/>
</dbReference>
<evidence type="ECO:0000313" key="1">
    <source>
        <dbReference type="EMBL" id="MTH60516.1"/>
    </source>
</evidence>
<dbReference type="Pfam" id="PF05990">
    <property type="entry name" value="DUF900"/>
    <property type="match status" value="1"/>
</dbReference>
<dbReference type="PANTHER" id="PTHR36513">
    <property type="entry name" value="ABC TRANSMEMBRANE TYPE-1 DOMAIN-CONTAINING PROTEIN"/>
    <property type="match status" value="1"/>
</dbReference>
<dbReference type="PIRSF" id="PIRSF033909">
    <property type="entry name" value="UCP033909"/>
    <property type="match status" value="1"/>
</dbReference>
<dbReference type="PROSITE" id="PS51257">
    <property type="entry name" value="PROKAR_LIPOPROTEIN"/>
    <property type="match status" value="1"/>
</dbReference>
<dbReference type="Proteomes" id="UP000449846">
    <property type="component" value="Unassembled WGS sequence"/>
</dbReference>
<name>A0A844HKX6_9RHOB</name>
<keyword evidence="1" id="KW-0378">Hydrolase</keyword>
<sequence>MSPSRITPLRIATFVTAFLIVACGRAPEIVGVVNPAVPTAAVPELRKHKMFVAATRTHSGEAGVLFSSGRAAELGLASVVATVPPNHKVGELERPEKLPPDPRTEFTVIEPTVYRSEQSFISAIDSELDRQPAGSRRMMLFVHGYNNNFSEAALRLAQFVEDTNYPGVPMLMTWASAANPVRYVYDLNSALIARGKLKEISSLLHRTDVDSVDIFAHSMGTLLTMEGLVDAQKAGTLGHRTAINNIVLASPDIDIDLFRTQIRQLPPEIRSKIFLLVSRDDRALLASRRLAGGVPRVGAANTAELEGMGVTVIDLSTINDSSSGSHSKFAGSPEVVRMIGLGLNRSGGLERGRTPAFDRLLENVPIIITQ</sequence>
<reference evidence="1 2" key="1">
    <citation type="submission" date="2019-11" db="EMBL/GenBank/DDBJ databases">
        <authorList>
            <person name="Dong K."/>
        </authorList>
    </citation>
    <scope>NUCLEOTIDE SEQUENCE [LARGE SCALE GENOMIC DNA]</scope>
    <source>
        <strain evidence="1 2">NBRC 112902</strain>
    </source>
</reference>
<gene>
    <name evidence="1" type="ORF">GL300_14970</name>
</gene>